<evidence type="ECO:0000313" key="1">
    <source>
        <dbReference type="EMBL" id="SVC28178.1"/>
    </source>
</evidence>
<dbReference type="GO" id="GO:0006598">
    <property type="term" value="P:polyamine catabolic process"/>
    <property type="evidence" value="ECO:0007669"/>
    <property type="project" value="TreeGrafter"/>
</dbReference>
<reference evidence="1" key="1">
    <citation type="submission" date="2018-05" db="EMBL/GenBank/DDBJ databases">
        <authorList>
            <person name="Lanie J.A."/>
            <person name="Ng W.-L."/>
            <person name="Kazmierczak K.M."/>
            <person name="Andrzejewski T.M."/>
            <person name="Davidsen T.M."/>
            <person name="Wayne K.J."/>
            <person name="Tettelin H."/>
            <person name="Glass J.I."/>
            <person name="Rusch D."/>
            <person name="Podicherti R."/>
            <person name="Tsui H.-C.T."/>
            <person name="Winkler M.E."/>
        </authorList>
    </citation>
    <scope>NUCLEOTIDE SEQUENCE</scope>
</reference>
<dbReference type="Gene3D" id="3.40.50.880">
    <property type="match status" value="1"/>
</dbReference>
<dbReference type="GO" id="GO:0033969">
    <property type="term" value="F:gamma-glutamyl-gamma-aminobutyrate hydrolase activity"/>
    <property type="evidence" value="ECO:0007669"/>
    <property type="project" value="TreeGrafter"/>
</dbReference>
<accession>A0A382KUB5</accession>
<name>A0A382KUB5_9ZZZZ</name>
<dbReference type="GO" id="GO:0005829">
    <property type="term" value="C:cytosol"/>
    <property type="evidence" value="ECO:0007669"/>
    <property type="project" value="TreeGrafter"/>
</dbReference>
<dbReference type="InterPro" id="IPR011697">
    <property type="entry name" value="Peptidase_C26"/>
</dbReference>
<organism evidence="1">
    <name type="scientific">marine metagenome</name>
    <dbReference type="NCBI Taxonomy" id="408172"/>
    <lineage>
        <taxon>unclassified sequences</taxon>
        <taxon>metagenomes</taxon>
        <taxon>ecological metagenomes</taxon>
    </lineage>
</organism>
<proteinExistence type="predicted"/>
<protein>
    <recommendedName>
        <fullName evidence="2">Glutamine amidotransferase domain-containing protein</fullName>
    </recommendedName>
</protein>
<dbReference type="PANTHER" id="PTHR43235:SF1">
    <property type="entry name" value="GLUTAMINE AMIDOTRANSFERASE PB2B2.05-RELATED"/>
    <property type="match status" value="1"/>
</dbReference>
<gene>
    <name evidence="1" type="ORF">METZ01_LOCUS281032</name>
</gene>
<dbReference type="EMBL" id="UINC01082947">
    <property type="protein sequence ID" value="SVC28178.1"/>
    <property type="molecule type" value="Genomic_DNA"/>
</dbReference>
<dbReference type="SUPFAM" id="SSF52317">
    <property type="entry name" value="Class I glutamine amidotransferase-like"/>
    <property type="match status" value="1"/>
</dbReference>
<dbReference type="InterPro" id="IPR029062">
    <property type="entry name" value="Class_I_gatase-like"/>
</dbReference>
<dbReference type="PANTHER" id="PTHR43235">
    <property type="entry name" value="GLUTAMINE AMIDOTRANSFERASE PB2B2.05-RELATED"/>
    <property type="match status" value="1"/>
</dbReference>
<dbReference type="Pfam" id="PF07722">
    <property type="entry name" value="Peptidase_C26"/>
    <property type="match status" value="1"/>
</dbReference>
<feature type="non-terminal residue" evidence="1">
    <location>
        <position position="132"/>
    </location>
</feature>
<dbReference type="InterPro" id="IPR044668">
    <property type="entry name" value="PuuD-like"/>
</dbReference>
<dbReference type="AlphaFoldDB" id="A0A382KUB5"/>
<sequence>MSSKNQPVVGIATCHRLNDRHYFHVAGEKYISAVNNFSNCAGILVPAILQTSINESILDTLDGFLLTGSLSNVHPKRYNEEIIDSNLRLDETRDECVFSLIHSIIERKIPLLAICRGFQEMNIAFGGTLYQD</sequence>
<evidence type="ECO:0008006" key="2">
    <source>
        <dbReference type="Google" id="ProtNLM"/>
    </source>
</evidence>